<evidence type="ECO:0000256" key="2">
    <source>
        <dbReference type="ARBA" id="ARBA00023008"/>
    </source>
</evidence>
<dbReference type="Proteomes" id="UP000039324">
    <property type="component" value="Unassembled WGS sequence"/>
</dbReference>
<keyword evidence="2" id="KW-0186">Copper</keyword>
<evidence type="ECO:0000256" key="3">
    <source>
        <dbReference type="SAM" id="Phobius"/>
    </source>
</evidence>
<dbReference type="Gene3D" id="1.10.1280.10">
    <property type="entry name" value="Di-copper center containing domain from catechol oxidase"/>
    <property type="match status" value="1"/>
</dbReference>
<dbReference type="EMBL" id="OVEO01000013">
    <property type="protein sequence ID" value="SPR00251.1"/>
    <property type="molecule type" value="Genomic_DNA"/>
</dbReference>
<evidence type="ECO:0000259" key="4">
    <source>
        <dbReference type="PROSITE" id="PS00497"/>
    </source>
</evidence>
<keyword evidence="7" id="KW-1185">Reference proteome</keyword>
<proteinExistence type="predicted"/>
<keyword evidence="1" id="KW-0479">Metal-binding</keyword>
<dbReference type="Proteomes" id="UP000290189">
    <property type="component" value="Unassembled WGS sequence"/>
</dbReference>
<evidence type="ECO:0000313" key="6">
    <source>
        <dbReference type="EMBL" id="SPR00251.1"/>
    </source>
</evidence>
<organism evidence="5 7">
    <name type="scientific">Plasmodiophora brassicae</name>
    <name type="common">Clubroot disease agent</name>
    <dbReference type="NCBI Taxonomy" id="37360"/>
    <lineage>
        <taxon>Eukaryota</taxon>
        <taxon>Sar</taxon>
        <taxon>Rhizaria</taxon>
        <taxon>Endomyxa</taxon>
        <taxon>Phytomyxea</taxon>
        <taxon>Plasmodiophorida</taxon>
        <taxon>Plasmodiophoridae</taxon>
        <taxon>Plasmodiophora</taxon>
    </lineage>
</organism>
<dbReference type="AlphaFoldDB" id="A0A0G4J7H3"/>
<feature type="transmembrane region" description="Helical" evidence="3">
    <location>
        <begin position="7"/>
        <end position="29"/>
    </location>
</feature>
<reference evidence="6 8" key="2">
    <citation type="submission" date="2018-03" db="EMBL/GenBank/DDBJ databases">
        <authorList>
            <person name="Fogelqvist J."/>
        </authorList>
    </citation>
    <scope>NUCLEOTIDE SEQUENCE [LARGE SCALE GENOMIC DNA]</scope>
</reference>
<feature type="domain" description="Tyrosinase copper-binding" evidence="4">
    <location>
        <begin position="80"/>
        <end position="97"/>
    </location>
</feature>
<dbReference type="EMBL" id="CDSF01000149">
    <property type="protein sequence ID" value="CEP03563.1"/>
    <property type="molecule type" value="Genomic_DNA"/>
</dbReference>
<evidence type="ECO:0000256" key="1">
    <source>
        <dbReference type="ARBA" id="ARBA00022723"/>
    </source>
</evidence>
<accession>A0A0G4J7H3</accession>
<dbReference type="InterPro" id="IPR002227">
    <property type="entry name" value="Tyrosinase_Cu-bd"/>
</dbReference>
<geneLocation type="mitochondrion" evidence="6"/>
<keyword evidence="6" id="KW-0496">Mitochondrion</keyword>
<dbReference type="OrthoDB" id="6132182at2759"/>
<keyword evidence="3" id="KW-0472">Membrane</keyword>
<reference evidence="5 7" key="1">
    <citation type="submission" date="2015-02" db="EMBL/GenBank/DDBJ databases">
        <authorList>
            <person name="Chooi Y.-H."/>
        </authorList>
    </citation>
    <scope>NUCLEOTIDE SEQUENCE [LARGE SCALE GENOMIC DNA]</scope>
    <source>
        <strain evidence="5">E3</strain>
    </source>
</reference>
<dbReference type="InterPro" id="IPR050316">
    <property type="entry name" value="Tyrosinase/Hemocyanin"/>
</dbReference>
<dbReference type="GO" id="GO:0016491">
    <property type="term" value="F:oxidoreductase activity"/>
    <property type="evidence" value="ECO:0007669"/>
    <property type="project" value="InterPro"/>
</dbReference>
<dbReference type="InterPro" id="IPR008922">
    <property type="entry name" value="Di-copper_centre_dom_sf"/>
</dbReference>
<dbReference type="GO" id="GO:0046872">
    <property type="term" value="F:metal ion binding"/>
    <property type="evidence" value="ECO:0007669"/>
    <property type="project" value="UniProtKB-KW"/>
</dbReference>
<dbReference type="STRING" id="37360.A0A0G4J7H3"/>
<gene>
    <name evidence="5" type="ORF">PBRA_009448</name>
    <name evidence="6" type="ORF">PLBR_LOCUS7466</name>
</gene>
<keyword evidence="3" id="KW-1133">Transmembrane helix</keyword>
<evidence type="ECO:0000313" key="7">
    <source>
        <dbReference type="Proteomes" id="UP000039324"/>
    </source>
</evidence>
<keyword evidence="3" id="KW-0812">Transmembrane</keyword>
<dbReference type="Pfam" id="PF00264">
    <property type="entry name" value="Tyrosinase"/>
    <property type="match status" value="1"/>
</dbReference>
<dbReference type="PROSITE" id="PS00497">
    <property type="entry name" value="TYROSINASE_1"/>
    <property type="match status" value="1"/>
</dbReference>
<dbReference type="PRINTS" id="PR00092">
    <property type="entry name" value="TYROSINASE"/>
</dbReference>
<dbReference type="PANTHER" id="PTHR11474">
    <property type="entry name" value="TYROSINASE FAMILY MEMBER"/>
    <property type="match status" value="1"/>
</dbReference>
<protein>
    <recommendedName>
        <fullName evidence="4">Tyrosinase copper-binding domain-containing protein</fullName>
    </recommendedName>
</protein>
<name>A0A0G4J7H3_PLABS</name>
<evidence type="ECO:0000313" key="5">
    <source>
        <dbReference type="EMBL" id="CEP03563.1"/>
    </source>
</evidence>
<dbReference type="SUPFAM" id="SSF48056">
    <property type="entry name" value="Di-copper centre-containing domain"/>
    <property type="match status" value="1"/>
</dbReference>
<sequence length="405" mass="45911">MQRRTKVCLMVTLSAVVVAAVLGVTLYLLDRADAQTPRDLRSIVGADLDELRSRFGRVQDNGAYIAIARIHGDDGYHCPHERPEFLAWHRAYLITFEQAVGIITPYWDWTEYVHIPALDDPFYTVNGRQQRNPLNTGYLYDSAQGGLTGQLTERQWGQLDAAYLAEYAYRALTRNSFADFQRELEAVHATVHNQIGGTMVPVKTAAFDPIFWFHHAFVNIIWSMWVSLHPQADMGGVDDVVVDNYDLSGSRTRIRTAMQRNVAFPHNRLYRRAAQAVRGGGGGLQFMAMEDESAGDDDWYREHLILTVHNVTSPMDSSRVLVTFEGKTAGYMGMLGMAHRATMTPGHAMACYDRIVDLTIGYHTHIGGRDLHQVKHCMEVRMENLNTGDLVTFTEDQYDLQWETY</sequence>
<evidence type="ECO:0000313" key="8">
    <source>
        <dbReference type="Proteomes" id="UP000290189"/>
    </source>
</evidence>
<dbReference type="PANTHER" id="PTHR11474:SF126">
    <property type="entry name" value="TYROSINASE-LIKE PROTEIN TYR-1-RELATED"/>
    <property type="match status" value="1"/>
</dbReference>